<dbReference type="InterPro" id="IPR005103">
    <property type="entry name" value="AA9_LPMO"/>
</dbReference>
<comment type="function">
    <text evidence="8">Lytic polysaccharide monooxygenase (LMPO) that depolymerizes crystalline and amorphous polysaccharides via the oxidation of scissile alpha- or beta-(1-4)-glycosidic bonds, yielding C1 and/or C4 oxidation products. Catalysis by LPMOs requires the reduction of the active-site copper from Cu(II) to Cu(I) by a reducing agent and H(2)O(2) or O(2) as a cosubstrate.</text>
</comment>
<dbReference type="EMBL" id="JANAWD010000069">
    <property type="protein sequence ID" value="KAJ3488320.1"/>
    <property type="molecule type" value="Genomic_DNA"/>
</dbReference>
<keyword evidence="7 8" id="KW-1015">Disulfide bond</keyword>
<evidence type="ECO:0000259" key="11">
    <source>
        <dbReference type="PROSITE" id="PS51164"/>
    </source>
</evidence>
<keyword evidence="8" id="KW-0624">Polysaccharide degradation</keyword>
<dbReference type="GO" id="GO:0008810">
    <property type="term" value="F:cellulase activity"/>
    <property type="evidence" value="ECO:0007669"/>
    <property type="project" value="UniProtKB-UniRule"/>
</dbReference>
<feature type="region of interest" description="Disordered" evidence="9">
    <location>
        <begin position="244"/>
        <end position="296"/>
    </location>
</feature>
<dbReference type="Proteomes" id="UP001212997">
    <property type="component" value="Unassembled WGS sequence"/>
</dbReference>
<protein>
    <recommendedName>
        <fullName evidence="8">AA9 family lytic polysaccharide monooxygenase</fullName>
        <ecNumber evidence="8">1.14.99.56</ecNumber>
    </recommendedName>
    <alternativeName>
        <fullName evidence="8">Endo-beta-1,4-glucanase</fullName>
    </alternativeName>
    <alternativeName>
        <fullName evidence="8">Glycosyl hydrolase 61 family protein</fullName>
    </alternativeName>
</protein>
<dbReference type="GO" id="GO:0005576">
    <property type="term" value="C:extracellular region"/>
    <property type="evidence" value="ECO:0007669"/>
    <property type="project" value="UniProtKB-SubCell"/>
</dbReference>
<evidence type="ECO:0000256" key="5">
    <source>
        <dbReference type="ARBA" id="ARBA00023008"/>
    </source>
</evidence>
<evidence type="ECO:0000256" key="9">
    <source>
        <dbReference type="SAM" id="MobiDB-lite"/>
    </source>
</evidence>
<keyword evidence="6" id="KW-0503">Monooxygenase</keyword>
<proteinExistence type="predicted"/>
<accession>A0AAD5V9X5</accession>
<dbReference type="CDD" id="cd21175">
    <property type="entry name" value="LPMO_AA9"/>
    <property type="match status" value="1"/>
</dbReference>
<feature type="chain" id="PRO_5041995755" description="AA9 family lytic polysaccharide monooxygenase" evidence="10">
    <location>
        <begin position="21"/>
        <end position="368"/>
    </location>
</feature>
<dbReference type="GO" id="GO:0046872">
    <property type="term" value="F:metal ion binding"/>
    <property type="evidence" value="ECO:0007669"/>
    <property type="project" value="UniProtKB-KW"/>
</dbReference>
<dbReference type="SUPFAM" id="SSF57180">
    <property type="entry name" value="Cellulose-binding domain"/>
    <property type="match status" value="1"/>
</dbReference>
<keyword evidence="8" id="KW-0136">Cellulose degradation</keyword>
<dbReference type="EC" id="1.14.99.56" evidence="8"/>
<evidence type="ECO:0000256" key="10">
    <source>
        <dbReference type="SAM" id="SignalP"/>
    </source>
</evidence>
<dbReference type="InterPro" id="IPR000254">
    <property type="entry name" value="CBD"/>
</dbReference>
<evidence type="ECO:0000256" key="2">
    <source>
        <dbReference type="ARBA" id="ARBA00022729"/>
    </source>
</evidence>
<feature type="compositionally biased region" description="Low complexity" evidence="9">
    <location>
        <begin position="249"/>
        <end position="293"/>
    </location>
</feature>
<dbReference type="Pfam" id="PF00734">
    <property type="entry name" value="CBM_1"/>
    <property type="match status" value="1"/>
</dbReference>
<dbReference type="PANTHER" id="PTHR33353">
    <property type="entry name" value="PUTATIVE (AFU_ORTHOLOGUE AFUA_1G12560)-RELATED"/>
    <property type="match status" value="1"/>
</dbReference>
<dbReference type="PROSITE" id="PS51164">
    <property type="entry name" value="CBM1_2"/>
    <property type="match status" value="1"/>
</dbReference>
<keyword evidence="2 10" id="KW-0732">Signal</keyword>
<evidence type="ECO:0000313" key="12">
    <source>
        <dbReference type="EMBL" id="KAJ3488320.1"/>
    </source>
</evidence>
<gene>
    <name evidence="12" type="ORF">NLI96_g2909</name>
</gene>
<dbReference type="InterPro" id="IPR035971">
    <property type="entry name" value="CBD_sf"/>
</dbReference>
<comment type="domain">
    <text evidence="8">Has a modular structure: an endo-beta-1,4-glucanase catalytic module at the N-terminus, a linker rich in serines and threonines, and a C-terminal carbohydrate-binding module (CBM).</text>
</comment>
<evidence type="ECO:0000256" key="1">
    <source>
        <dbReference type="ARBA" id="ARBA00022723"/>
    </source>
</evidence>
<keyword evidence="1" id="KW-0479">Metal-binding</keyword>
<dbReference type="GO" id="GO:0030248">
    <property type="term" value="F:cellulose binding"/>
    <property type="evidence" value="ECO:0007669"/>
    <property type="project" value="UniProtKB-UniRule"/>
</dbReference>
<reference evidence="12" key="1">
    <citation type="submission" date="2022-07" db="EMBL/GenBank/DDBJ databases">
        <title>Genome Sequence of Physisporinus lineatus.</title>
        <authorList>
            <person name="Buettner E."/>
        </authorList>
    </citation>
    <scope>NUCLEOTIDE SEQUENCE</scope>
    <source>
        <strain evidence="12">VT162</strain>
    </source>
</reference>
<dbReference type="GO" id="GO:0004497">
    <property type="term" value="F:monooxygenase activity"/>
    <property type="evidence" value="ECO:0007669"/>
    <property type="project" value="UniProtKB-KW"/>
</dbReference>
<dbReference type="Pfam" id="PF03443">
    <property type="entry name" value="AA9"/>
    <property type="match status" value="1"/>
</dbReference>
<feature type="region of interest" description="Disordered" evidence="9">
    <location>
        <begin position="322"/>
        <end position="368"/>
    </location>
</feature>
<evidence type="ECO:0000256" key="6">
    <source>
        <dbReference type="ARBA" id="ARBA00023033"/>
    </source>
</evidence>
<dbReference type="InterPro" id="IPR049892">
    <property type="entry name" value="AA9"/>
</dbReference>
<feature type="signal peptide" evidence="10">
    <location>
        <begin position="1"/>
        <end position="20"/>
    </location>
</feature>
<keyword evidence="13" id="KW-1185">Reference proteome</keyword>
<comment type="caution">
    <text evidence="12">The sequence shown here is derived from an EMBL/GenBank/DDBJ whole genome shotgun (WGS) entry which is preliminary data.</text>
</comment>
<sequence length="368" mass="38037">MKVIFASAALALSQIALVSAHGGVTSWTVGSTTYPGWKAYNSAAGQATPGRPYATYDPILDAVDATMHCNNDGNNGPIPQSITLDAGTDITAHWTQWTHAQGPVTVYMASCGAATCDSVSSSGLQWFKINEAGLLSGTVNDGTWATGEVMDTLEWTATIPASLKAGAYLIRFELLALHQANAPQFYPECANLIVTGGGSAFPSSDFLVPIPGAWGANDAGVNINIYSEAAKTMTTYEIPGPAVWSGDNSSSSPSTTPSTNPSTTPVSSSAAAQSTSRAVSSSTSAPPATTSATGQVQKWGQCGGITYSGSTLCVAGSTCTWLNDPERPSPERAKDSQASASQDRPDPIVQPSSSRWGLNVDRGRVSTI</sequence>
<keyword evidence="5" id="KW-0186">Copper</keyword>
<feature type="domain" description="CBM1" evidence="11">
    <location>
        <begin position="294"/>
        <end position="339"/>
    </location>
</feature>
<dbReference type="AlphaFoldDB" id="A0AAD5V9X5"/>
<keyword evidence="8" id="KW-0119">Carbohydrate metabolism</keyword>
<keyword evidence="3" id="KW-0378">Hydrolase</keyword>
<keyword evidence="4" id="KW-0560">Oxidoreductase</keyword>
<dbReference type="SMART" id="SM00236">
    <property type="entry name" value="fCBD"/>
    <property type="match status" value="1"/>
</dbReference>
<name>A0AAD5V9X5_9APHY</name>
<evidence type="ECO:0000256" key="8">
    <source>
        <dbReference type="RuleBase" id="RU368122"/>
    </source>
</evidence>
<evidence type="ECO:0000256" key="7">
    <source>
        <dbReference type="ARBA" id="ARBA00023157"/>
    </source>
</evidence>
<evidence type="ECO:0000313" key="13">
    <source>
        <dbReference type="Proteomes" id="UP001212997"/>
    </source>
</evidence>
<keyword evidence="8" id="KW-0964">Secreted</keyword>
<dbReference type="Gene3D" id="2.70.50.70">
    <property type="match status" value="1"/>
</dbReference>
<comment type="catalytic activity">
    <reaction evidence="8">
        <text>[(1-&gt;4)-beta-D-glucosyl]n+m + reduced acceptor + O2 = 4-dehydro-beta-D-glucosyl-[(1-&gt;4)-beta-D-glucosyl]n-1 + [(1-&gt;4)-beta-D-glucosyl]m + acceptor + H2O.</text>
        <dbReference type="EC" id="1.14.99.56"/>
    </reaction>
</comment>
<dbReference type="PANTHER" id="PTHR33353:SF19">
    <property type="entry name" value="GLYCOSYLHYDROLASE FAMILY 61-8 PROTEIN"/>
    <property type="match status" value="1"/>
</dbReference>
<comment type="subcellular location">
    <subcellularLocation>
        <location evidence="8">Secreted</location>
    </subcellularLocation>
</comment>
<organism evidence="12 13">
    <name type="scientific">Meripilus lineatus</name>
    <dbReference type="NCBI Taxonomy" id="2056292"/>
    <lineage>
        <taxon>Eukaryota</taxon>
        <taxon>Fungi</taxon>
        <taxon>Dikarya</taxon>
        <taxon>Basidiomycota</taxon>
        <taxon>Agaricomycotina</taxon>
        <taxon>Agaricomycetes</taxon>
        <taxon>Polyporales</taxon>
        <taxon>Meripilaceae</taxon>
        <taxon>Meripilus</taxon>
    </lineage>
</organism>
<evidence type="ECO:0000256" key="3">
    <source>
        <dbReference type="ARBA" id="ARBA00022801"/>
    </source>
</evidence>
<dbReference type="GO" id="GO:0030245">
    <property type="term" value="P:cellulose catabolic process"/>
    <property type="evidence" value="ECO:0007669"/>
    <property type="project" value="UniProtKB-UniRule"/>
</dbReference>
<feature type="compositionally biased region" description="Basic and acidic residues" evidence="9">
    <location>
        <begin position="324"/>
        <end position="335"/>
    </location>
</feature>
<evidence type="ECO:0000256" key="4">
    <source>
        <dbReference type="ARBA" id="ARBA00023002"/>
    </source>
</evidence>